<dbReference type="eggNOG" id="COG1167">
    <property type="taxonomic scope" value="Bacteria"/>
</dbReference>
<dbReference type="Pfam" id="PF00155">
    <property type="entry name" value="Aminotran_1_2"/>
    <property type="match status" value="1"/>
</dbReference>
<dbReference type="Proteomes" id="UP000188947">
    <property type="component" value="Unassembled WGS sequence"/>
</dbReference>
<evidence type="ECO:0000256" key="4">
    <source>
        <dbReference type="ARBA" id="ARBA00023125"/>
    </source>
</evidence>
<dbReference type="PANTHER" id="PTHR46577:SF1">
    <property type="entry name" value="HTH-TYPE TRANSCRIPTIONAL REGULATORY PROTEIN GABR"/>
    <property type="match status" value="1"/>
</dbReference>
<keyword evidence="3" id="KW-0805">Transcription regulation</keyword>
<dbReference type="EMBL" id="MPOG01000018">
    <property type="protein sequence ID" value="OOH93428.1"/>
    <property type="molecule type" value="Genomic_DNA"/>
</dbReference>
<comment type="caution">
    <text evidence="7">The sequence shown here is derived from an EMBL/GenBank/DDBJ whole genome shotgun (WGS) entry which is preliminary data.</text>
</comment>
<evidence type="ECO:0000313" key="8">
    <source>
        <dbReference type="Proteomes" id="UP000188947"/>
    </source>
</evidence>
<dbReference type="STRING" id="238.BBD35_00835"/>
<dbReference type="GO" id="GO:0003700">
    <property type="term" value="F:DNA-binding transcription factor activity"/>
    <property type="evidence" value="ECO:0007669"/>
    <property type="project" value="InterPro"/>
</dbReference>
<reference evidence="7 8" key="1">
    <citation type="submission" date="2016-11" db="EMBL/GenBank/DDBJ databases">
        <title>Genome sequence and comparative genomic analysis of clinical strain Elizabethkingia meningoseptica 61421 PRCM.</title>
        <authorList>
            <person name="Wang M."/>
            <person name="Hu S."/>
            <person name="Cao L."/>
            <person name="Jiang T."/>
            <person name="Zhou Y."/>
            <person name="Ming D."/>
        </authorList>
    </citation>
    <scope>NUCLEOTIDE SEQUENCE [LARGE SCALE GENOMIC DNA]</scope>
    <source>
        <strain evidence="7 8">61421 PRCM</strain>
    </source>
</reference>
<name>A0A1T3FDC7_ELIME</name>
<evidence type="ECO:0000259" key="6">
    <source>
        <dbReference type="PROSITE" id="PS50949"/>
    </source>
</evidence>
<dbReference type="AlphaFoldDB" id="A0A1T3FDC7"/>
<evidence type="ECO:0000256" key="1">
    <source>
        <dbReference type="ARBA" id="ARBA00005384"/>
    </source>
</evidence>
<dbReference type="CDD" id="cd07377">
    <property type="entry name" value="WHTH_GntR"/>
    <property type="match status" value="1"/>
</dbReference>
<feature type="domain" description="HTH gntR-type" evidence="6">
    <location>
        <begin position="21"/>
        <end position="89"/>
    </location>
</feature>
<organism evidence="7 8">
    <name type="scientific">Elizabethkingia meningoseptica</name>
    <name type="common">Chryseobacterium meningosepticum</name>
    <dbReference type="NCBI Taxonomy" id="238"/>
    <lineage>
        <taxon>Bacteria</taxon>
        <taxon>Pseudomonadati</taxon>
        <taxon>Bacteroidota</taxon>
        <taxon>Flavobacteriia</taxon>
        <taxon>Flavobacteriales</taxon>
        <taxon>Weeksellaceae</taxon>
        <taxon>Elizabethkingia</taxon>
    </lineage>
</organism>
<dbReference type="PANTHER" id="PTHR46577">
    <property type="entry name" value="HTH-TYPE TRANSCRIPTIONAL REGULATORY PROTEIN GABR"/>
    <property type="match status" value="1"/>
</dbReference>
<dbReference type="RefSeq" id="WP_070905335.1">
    <property type="nucleotide sequence ID" value="NZ_CP016378.1"/>
</dbReference>
<sequence length="495" mass="56499">MSSPDQFLYNKIIHLDGKSSRPVYLQIVHQIINAIQRGYLMKGMKLLGTRSMSDILKVHRKTVIAAYEELDAQGWVKTIPNKGTFVIESGNSNNIPVKAPQQQDLATYPKQTGFSFRQSNLLDNPFEHAACTYIFNDGVPDTRLSQIGSYSSFYSANLKRKSSYKKIGYYNTEGSEYFKEHLSQYLNLSRGLHISKSNLLITRSTEMSIYIISEILLSEGDLVVVGDPSYFSVNMIFQKSGAVIKTIPVDEQGIRTDLIEELCQKTKIRMLYLTPHHHYPTTVTLSAQRRIELLALASRYGFAIVEDDYDFEFHYDNSAILPMASADTNGMVIYVGSFGKSLAPGFRTGFIVAPENLMNEMRKYLGIIDRQGDIIMEQALGEMLEEGEINRHLKKSAKVYKERRDRFSELLSEHLGDQINFRVPTGGLALWLEWKSPVNLFQLSSQCQQHNLFIPRTLLYQNKDYTALRLGFGHLNEDEMKQSLQILYQVNETLK</sequence>
<dbReference type="InterPro" id="IPR036390">
    <property type="entry name" value="WH_DNA-bd_sf"/>
</dbReference>
<evidence type="ECO:0000313" key="7">
    <source>
        <dbReference type="EMBL" id="OOH93428.1"/>
    </source>
</evidence>
<keyword evidence="8" id="KW-1185">Reference proteome</keyword>
<dbReference type="SMART" id="SM00345">
    <property type="entry name" value="HTH_GNTR"/>
    <property type="match status" value="1"/>
</dbReference>
<dbReference type="InterPro" id="IPR036388">
    <property type="entry name" value="WH-like_DNA-bd_sf"/>
</dbReference>
<dbReference type="OrthoDB" id="594134at2"/>
<dbReference type="Gene3D" id="3.40.640.10">
    <property type="entry name" value="Type I PLP-dependent aspartate aminotransferase-like (Major domain)"/>
    <property type="match status" value="1"/>
</dbReference>
<keyword evidence="5" id="KW-0804">Transcription</keyword>
<dbReference type="InterPro" id="IPR004839">
    <property type="entry name" value="Aminotransferase_I/II_large"/>
</dbReference>
<gene>
    <name evidence="7" type="ORF">BMF97_15830</name>
</gene>
<dbReference type="InterPro" id="IPR000524">
    <property type="entry name" value="Tscrpt_reg_HTH_GntR"/>
</dbReference>
<dbReference type="InterPro" id="IPR015424">
    <property type="entry name" value="PyrdxlP-dep_Trfase"/>
</dbReference>
<keyword evidence="4" id="KW-0238">DNA-binding</keyword>
<evidence type="ECO:0000256" key="5">
    <source>
        <dbReference type="ARBA" id="ARBA00023163"/>
    </source>
</evidence>
<comment type="similarity">
    <text evidence="1">In the C-terminal section; belongs to the class-I pyridoxal-phosphate-dependent aminotransferase family.</text>
</comment>
<dbReference type="InterPro" id="IPR015421">
    <property type="entry name" value="PyrdxlP-dep_Trfase_major"/>
</dbReference>
<evidence type="ECO:0000256" key="3">
    <source>
        <dbReference type="ARBA" id="ARBA00023015"/>
    </source>
</evidence>
<protein>
    <submittedName>
        <fullName evidence="7">GntR family transcriptional regulator</fullName>
    </submittedName>
</protein>
<dbReference type="PROSITE" id="PS50949">
    <property type="entry name" value="HTH_GNTR"/>
    <property type="match status" value="1"/>
</dbReference>
<dbReference type="Gene3D" id="1.10.10.10">
    <property type="entry name" value="Winged helix-like DNA-binding domain superfamily/Winged helix DNA-binding domain"/>
    <property type="match status" value="1"/>
</dbReference>
<dbReference type="CDD" id="cd00609">
    <property type="entry name" value="AAT_like"/>
    <property type="match status" value="1"/>
</dbReference>
<dbReference type="SUPFAM" id="SSF53383">
    <property type="entry name" value="PLP-dependent transferases"/>
    <property type="match status" value="1"/>
</dbReference>
<accession>A0A1T3FDC7</accession>
<dbReference type="GO" id="GO:0003677">
    <property type="term" value="F:DNA binding"/>
    <property type="evidence" value="ECO:0007669"/>
    <property type="project" value="UniProtKB-KW"/>
</dbReference>
<dbReference type="GO" id="GO:0030170">
    <property type="term" value="F:pyridoxal phosphate binding"/>
    <property type="evidence" value="ECO:0007669"/>
    <property type="project" value="InterPro"/>
</dbReference>
<dbReference type="Pfam" id="PF00392">
    <property type="entry name" value="GntR"/>
    <property type="match status" value="1"/>
</dbReference>
<dbReference type="InterPro" id="IPR051446">
    <property type="entry name" value="HTH_trans_reg/aminotransferase"/>
</dbReference>
<keyword evidence="2" id="KW-0663">Pyridoxal phosphate</keyword>
<evidence type="ECO:0000256" key="2">
    <source>
        <dbReference type="ARBA" id="ARBA00022898"/>
    </source>
</evidence>
<proteinExistence type="inferred from homology"/>
<dbReference type="SUPFAM" id="SSF46785">
    <property type="entry name" value="Winged helix' DNA-binding domain"/>
    <property type="match status" value="1"/>
</dbReference>